<feature type="transmembrane region" description="Helical" evidence="10">
    <location>
        <begin position="12"/>
        <end position="31"/>
    </location>
</feature>
<evidence type="ECO:0000313" key="14">
    <source>
        <dbReference type="Proteomes" id="UP000446866"/>
    </source>
</evidence>
<feature type="domain" description="HAMP" evidence="12">
    <location>
        <begin position="376"/>
        <end position="432"/>
    </location>
</feature>
<evidence type="ECO:0000256" key="6">
    <source>
        <dbReference type="ARBA" id="ARBA00022741"/>
    </source>
</evidence>
<keyword evidence="5" id="KW-0808">Transferase</keyword>
<dbReference type="Gene3D" id="3.30.565.10">
    <property type="entry name" value="Histidine kinase-like ATPase, C-terminal domain"/>
    <property type="match status" value="1"/>
</dbReference>
<feature type="domain" description="Histidine kinase" evidence="11">
    <location>
        <begin position="549"/>
        <end position="753"/>
    </location>
</feature>
<evidence type="ECO:0000256" key="3">
    <source>
        <dbReference type="ARBA" id="ARBA00012438"/>
    </source>
</evidence>
<dbReference type="GO" id="GO:0005524">
    <property type="term" value="F:ATP binding"/>
    <property type="evidence" value="ECO:0007669"/>
    <property type="project" value="UniProtKB-KW"/>
</dbReference>
<sequence>MRKRKRSLTVNIILIFLIFNILSVMIFTVYMQKSSQNGAMKYAQSSLLEMTKEKGNLLAITFDRIQNRAEVMGVYMEEALSQDTSAALSSQYMMTETGTMTRKKDSTKSSSQQSNIIVPNIAPLSDELIYEINVTERLDRYFAQIIENEEVSWCYIVTKGNLLRCSPYGDLNAFFTSDHSQVSDIFYTQATNQYNPDHQAIWAGPYYDYLGTGWTITCSQPVYDRNGELFGVICLDLSIEKMKEKYFTEFSLGQSGKLCWMSNNGEVYYHTDYDSLTAEQGETLEKNIFEDVLSEERRAALKEGVLGGGSGIKYFEENGEQRMFIYSQVEGADSVIFTEIGIDDFSSFYTVNLKGIMVVVLINLILAVIFALILYFSFSRPMKRLVNQAQKISEGNYSTVQFQKEEACGNYEICKLNEALRMMNENIVSYTESLIDKNREITVILDAIEETLMIADIDGTVNMQSKDFVTIPRDNLKNGIAEVVATGKPFSEQQVVDGEAYRNQYYPILKDREVIKIVVSRECVTKTVLQEKELQQIEKMAGVGQLAAAIVHELKNILARIKGAAYILKLTEAKESEEIFAIQKGVDEAEDVISTLLDFSKRDKDGSEMIHLGTLVNQILLLSKKEIIGKGIVIKKEIDKEFYVNSNGREAIKVILQNIIINAIQAVHCEGEIVIECCRKDDNAFIRIKDNGDGIKVIPKEKVFEPFLTTKEKGTGIGLWITKRLVDTLEGEIILREPKDGGTEFIVLIPVERKEA</sequence>
<dbReference type="GO" id="GO:0016020">
    <property type="term" value="C:membrane"/>
    <property type="evidence" value="ECO:0007669"/>
    <property type="project" value="UniProtKB-SubCell"/>
</dbReference>
<dbReference type="Pfam" id="PF00512">
    <property type="entry name" value="HisKA"/>
    <property type="match status" value="1"/>
</dbReference>
<evidence type="ECO:0000256" key="4">
    <source>
        <dbReference type="ARBA" id="ARBA00022553"/>
    </source>
</evidence>
<dbReference type="Gene3D" id="1.10.287.130">
    <property type="match status" value="1"/>
</dbReference>
<dbReference type="Pfam" id="PF22673">
    <property type="entry name" value="MCP-like_PDC_1"/>
    <property type="match status" value="1"/>
</dbReference>
<dbReference type="InterPro" id="IPR036890">
    <property type="entry name" value="HATPase_C_sf"/>
</dbReference>
<dbReference type="PANTHER" id="PTHR43065:SF10">
    <property type="entry name" value="PEROXIDE STRESS-ACTIVATED HISTIDINE KINASE MAK3"/>
    <property type="match status" value="1"/>
</dbReference>
<dbReference type="Gene3D" id="3.30.450.20">
    <property type="entry name" value="PAS domain"/>
    <property type="match status" value="1"/>
</dbReference>
<dbReference type="CDD" id="cd18773">
    <property type="entry name" value="PDC1_HK_sensor"/>
    <property type="match status" value="1"/>
</dbReference>
<dbReference type="RefSeq" id="WP_160200961.1">
    <property type="nucleotide sequence ID" value="NZ_QXWK01000004.1"/>
</dbReference>
<evidence type="ECO:0000256" key="10">
    <source>
        <dbReference type="SAM" id="Phobius"/>
    </source>
</evidence>
<reference evidence="13 14" key="1">
    <citation type="submission" date="2018-08" db="EMBL/GenBank/DDBJ databases">
        <title>Murine metabolic-syndrome-specific gut microbial biobank.</title>
        <authorList>
            <person name="Liu C."/>
        </authorList>
    </citation>
    <scope>NUCLEOTIDE SEQUENCE [LARGE SCALE GENOMIC DNA]</scope>
    <source>
        <strain evidence="13 14">28</strain>
    </source>
</reference>
<gene>
    <name evidence="13" type="ORF">D0435_03110</name>
</gene>
<evidence type="ECO:0000256" key="2">
    <source>
        <dbReference type="ARBA" id="ARBA00004370"/>
    </source>
</evidence>
<keyword evidence="6" id="KW-0547">Nucleotide-binding</keyword>
<protein>
    <recommendedName>
        <fullName evidence="3">histidine kinase</fullName>
        <ecNumber evidence="3">2.7.13.3</ecNumber>
    </recommendedName>
</protein>
<keyword evidence="10" id="KW-0472">Membrane</keyword>
<dbReference type="PROSITE" id="PS50885">
    <property type="entry name" value="HAMP"/>
    <property type="match status" value="1"/>
</dbReference>
<evidence type="ECO:0000256" key="1">
    <source>
        <dbReference type="ARBA" id="ARBA00000085"/>
    </source>
</evidence>
<name>A0A845QFI6_9FIRM</name>
<keyword evidence="8" id="KW-0067">ATP-binding</keyword>
<keyword evidence="9" id="KW-0902">Two-component regulatory system</keyword>
<keyword evidence="10" id="KW-1133">Transmembrane helix</keyword>
<feature type="transmembrane region" description="Helical" evidence="10">
    <location>
        <begin position="356"/>
        <end position="378"/>
    </location>
</feature>
<dbReference type="SMART" id="SM00387">
    <property type="entry name" value="HATPase_c"/>
    <property type="match status" value="1"/>
</dbReference>
<keyword evidence="4" id="KW-0597">Phosphoprotein</keyword>
<comment type="catalytic activity">
    <reaction evidence="1">
        <text>ATP + protein L-histidine = ADP + protein N-phospho-L-histidine.</text>
        <dbReference type="EC" id="2.7.13.3"/>
    </reaction>
</comment>
<comment type="subcellular location">
    <subcellularLocation>
        <location evidence="2">Membrane</location>
    </subcellularLocation>
</comment>
<keyword evidence="7" id="KW-0418">Kinase</keyword>
<dbReference type="CDD" id="cd00082">
    <property type="entry name" value="HisKA"/>
    <property type="match status" value="1"/>
</dbReference>
<dbReference type="PRINTS" id="PR00344">
    <property type="entry name" value="BCTRLSENSOR"/>
</dbReference>
<dbReference type="InterPro" id="IPR003661">
    <property type="entry name" value="HisK_dim/P_dom"/>
</dbReference>
<evidence type="ECO:0000259" key="11">
    <source>
        <dbReference type="PROSITE" id="PS50109"/>
    </source>
</evidence>
<keyword evidence="10" id="KW-0812">Transmembrane</keyword>
<dbReference type="EC" id="2.7.13.3" evidence="3"/>
<evidence type="ECO:0000256" key="9">
    <source>
        <dbReference type="ARBA" id="ARBA00023012"/>
    </source>
</evidence>
<dbReference type="Gene3D" id="6.10.340.10">
    <property type="match status" value="1"/>
</dbReference>
<evidence type="ECO:0000256" key="8">
    <source>
        <dbReference type="ARBA" id="ARBA00022840"/>
    </source>
</evidence>
<accession>A0A845QFI6</accession>
<evidence type="ECO:0000259" key="12">
    <source>
        <dbReference type="PROSITE" id="PS50885"/>
    </source>
</evidence>
<evidence type="ECO:0000256" key="5">
    <source>
        <dbReference type="ARBA" id="ARBA00022679"/>
    </source>
</evidence>
<keyword evidence="14" id="KW-1185">Reference proteome</keyword>
<evidence type="ECO:0000313" key="13">
    <source>
        <dbReference type="EMBL" id="NBH60662.1"/>
    </source>
</evidence>
<dbReference type="Proteomes" id="UP000446866">
    <property type="component" value="Unassembled WGS sequence"/>
</dbReference>
<dbReference type="InterPro" id="IPR004358">
    <property type="entry name" value="Sig_transdc_His_kin-like_C"/>
</dbReference>
<dbReference type="PANTHER" id="PTHR43065">
    <property type="entry name" value="SENSOR HISTIDINE KINASE"/>
    <property type="match status" value="1"/>
</dbReference>
<evidence type="ECO:0000256" key="7">
    <source>
        <dbReference type="ARBA" id="ARBA00022777"/>
    </source>
</evidence>
<dbReference type="Pfam" id="PF02518">
    <property type="entry name" value="HATPase_c"/>
    <property type="match status" value="1"/>
</dbReference>
<dbReference type="InterPro" id="IPR003594">
    <property type="entry name" value="HATPase_dom"/>
</dbReference>
<dbReference type="EMBL" id="QXWK01000004">
    <property type="protein sequence ID" value="NBH60662.1"/>
    <property type="molecule type" value="Genomic_DNA"/>
</dbReference>
<dbReference type="GO" id="GO:0000155">
    <property type="term" value="F:phosphorelay sensor kinase activity"/>
    <property type="evidence" value="ECO:0007669"/>
    <property type="project" value="InterPro"/>
</dbReference>
<dbReference type="SUPFAM" id="SSF47384">
    <property type="entry name" value="Homodimeric domain of signal transducing histidine kinase"/>
    <property type="match status" value="1"/>
</dbReference>
<dbReference type="SUPFAM" id="SSF55874">
    <property type="entry name" value="ATPase domain of HSP90 chaperone/DNA topoisomerase II/histidine kinase"/>
    <property type="match status" value="1"/>
</dbReference>
<organism evidence="13 14">
    <name type="scientific">Anaerotruncus colihominis</name>
    <dbReference type="NCBI Taxonomy" id="169435"/>
    <lineage>
        <taxon>Bacteria</taxon>
        <taxon>Bacillati</taxon>
        <taxon>Bacillota</taxon>
        <taxon>Clostridia</taxon>
        <taxon>Eubacteriales</taxon>
        <taxon>Oscillospiraceae</taxon>
        <taxon>Anaerotruncus</taxon>
    </lineage>
</organism>
<dbReference type="CDD" id="cd06225">
    <property type="entry name" value="HAMP"/>
    <property type="match status" value="1"/>
</dbReference>
<dbReference type="SMART" id="SM00388">
    <property type="entry name" value="HisKA"/>
    <property type="match status" value="1"/>
</dbReference>
<dbReference type="InterPro" id="IPR036097">
    <property type="entry name" value="HisK_dim/P_sf"/>
</dbReference>
<dbReference type="InterPro" id="IPR003660">
    <property type="entry name" value="HAMP_dom"/>
</dbReference>
<dbReference type="AlphaFoldDB" id="A0A845QFI6"/>
<comment type="caution">
    <text evidence="13">The sequence shown here is derived from an EMBL/GenBank/DDBJ whole genome shotgun (WGS) entry which is preliminary data.</text>
</comment>
<dbReference type="PROSITE" id="PS50109">
    <property type="entry name" value="HIS_KIN"/>
    <property type="match status" value="1"/>
</dbReference>
<dbReference type="CDD" id="cd18774">
    <property type="entry name" value="PDC2_HK_sensor"/>
    <property type="match status" value="1"/>
</dbReference>
<dbReference type="InterPro" id="IPR005467">
    <property type="entry name" value="His_kinase_dom"/>
</dbReference>
<proteinExistence type="predicted"/>